<feature type="transmembrane region" description="Helical" evidence="1">
    <location>
        <begin position="223"/>
        <end position="242"/>
    </location>
</feature>
<protein>
    <submittedName>
        <fullName evidence="2">Uncharacterized protein</fullName>
    </submittedName>
</protein>
<dbReference type="AlphaFoldDB" id="A0A4Y2S1I9"/>
<keyword evidence="1" id="KW-1133">Transmembrane helix</keyword>
<keyword evidence="1" id="KW-0472">Membrane</keyword>
<evidence type="ECO:0000313" key="3">
    <source>
        <dbReference type="Proteomes" id="UP000499080"/>
    </source>
</evidence>
<reference evidence="2 3" key="1">
    <citation type="journal article" date="2019" name="Sci. Rep.">
        <title>Orb-weaving spider Araneus ventricosus genome elucidates the spidroin gene catalogue.</title>
        <authorList>
            <person name="Kono N."/>
            <person name="Nakamura H."/>
            <person name="Ohtoshi R."/>
            <person name="Moran D.A.P."/>
            <person name="Shinohara A."/>
            <person name="Yoshida Y."/>
            <person name="Fujiwara M."/>
            <person name="Mori M."/>
            <person name="Tomita M."/>
            <person name="Arakawa K."/>
        </authorList>
    </citation>
    <scope>NUCLEOTIDE SEQUENCE [LARGE SCALE GENOMIC DNA]</scope>
</reference>
<dbReference type="EMBL" id="BGPR01019471">
    <property type="protein sequence ID" value="GBN82028.1"/>
    <property type="molecule type" value="Genomic_DNA"/>
</dbReference>
<organism evidence="2 3">
    <name type="scientific">Araneus ventricosus</name>
    <name type="common">Orbweaver spider</name>
    <name type="synonym">Epeira ventricosa</name>
    <dbReference type="NCBI Taxonomy" id="182803"/>
    <lineage>
        <taxon>Eukaryota</taxon>
        <taxon>Metazoa</taxon>
        <taxon>Ecdysozoa</taxon>
        <taxon>Arthropoda</taxon>
        <taxon>Chelicerata</taxon>
        <taxon>Arachnida</taxon>
        <taxon>Araneae</taxon>
        <taxon>Araneomorphae</taxon>
        <taxon>Entelegynae</taxon>
        <taxon>Araneoidea</taxon>
        <taxon>Araneidae</taxon>
        <taxon>Araneus</taxon>
    </lineage>
</organism>
<proteinExistence type="predicted"/>
<sequence length="247" mass="28738">MLYRVKDEEFTVDNITKQLITESGRIELKLKDENRVQSVTDAYTAGVRKLEGKSSEEKNTATRSYGSGTLVSFCTEKSGSNRLAESERFESSSIETTITRERPEEFLIDSAATSICNHKDWFSNFKPIYKTEVFVGERDSSAKAIHRSIGLILKYERPAEFLGLRKVSLLTPFHCQFPHVLWHQLIETDHYKRIVDKLEREEFIRVKIREIRSIRCFDQYNRLIVIFVITSAVYCIGFSPLYNETRQ</sequence>
<keyword evidence="3" id="KW-1185">Reference proteome</keyword>
<gene>
    <name evidence="2" type="ORF">AVEN_229466_1</name>
</gene>
<dbReference type="Proteomes" id="UP000499080">
    <property type="component" value="Unassembled WGS sequence"/>
</dbReference>
<accession>A0A4Y2S1I9</accession>
<keyword evidence="1" id="KW-0812">Transmembrane</keyword>
<evidence type="ECO:0000256" key="1">
    <source>
        <dbReference type="SAM" id="Phobius"/>
    </source>
</evidence>
<evidence type="ECO:0000313" key="2">
    <source>
        <dbReference type="EMBL" id="GBN82028.1"/>
    </source>
</evidence>
<dbReference type="OrthoDB" id="6782018at2759"/>
<comment type="caution">
    <text evidence="2">The sequence shown here is derived from an EMBL/GenBank/DDBJ whole genome shotgun (WGS) entry which is preliminary data.</text>
</comment>
<name>A0A4Y2S1I9_ARAVE</name>